<keyword evidence="1" id="KW-1133">Transmembrane helix</keyword>
<comment type="caution">
    <text evidence="2">The sequence shown here is derived from an EMBL/GenBank/DDBJ whole genome shotgun (WGS) entry which is preliminary data.</text>
</comment>
<name>A0ABU4YNF1_9HYPH</name>
<keyword evidence="1" id="KW-0472">Membrane</keyword>
<organism evidence="2 3">
    <name type="scientific">Mesorhizobium humile</name>
    <dbReference type="NCBI Taxonomy" id="3072313"/>
    <lineage>
        <taxon>Bacteria</taxon>
        <taxon>Pseudomonadati</taxon>
        <taxon>Pseudomonadota</taxon>
        <taxon>Alphaproteobacteria</taxon>
        <taxon>Hyphomicrobiales</taxon>
        <taxon>Phyllobacteriaceae</taxon>
        <taxon>Mesorhizobium</taxon>
    </lineage>
</organism>
<keyword evidence="1" id="KW-0812">Transmembrane</keyword>
<protein>
    <submittedName>
        <fullName evidence="2">Uncharacterized protein</fullName>
    </submittedName>
</protein>
<sequence>MPKLKGSFTQTTSNKRADVLSIIAVTIGLIGIGPEIFADKAREIPGFSPIIASFTADYGMSEPICEILRVC</sequence>
<proteinExistence type="predicted"/>
<gene>
    <name evidence="2" type="ORF">RFM52_25185</name>
</gene>
<accession>A0ABU4YNF1</accession>
<dbReference type="Proteomes" id="UP001280156">
    <property type="component" value="Unassembled WGS sequence"/>
</dbReference>
<evidence type="ECO:0000313" key="3">
    <source>
        <dbReference type="Proteomes" id="UP001280156"/>
    </source>
</evidence>
<reference evidence="2 3" key="1">
    <citation type="submission" date="2023-08" db="EMBL/GenBank/DDBJ databases">
        <title>Implementing the SeqCode for naming new Mesorhizobium species isolated from Vachellia karroo root nodules.</title>
        <authorList>
            <person name="Van Lill M."/>
        </authorList>
    </citation>
    <scope>NUCLEOTIDE SEQUENCE [LARGE SCALE GENOMIC DNA]</scope>
    <source>
        <strain evidence="2 3">VK2B</strain>
    </source>
</reference>
<dbReference type="RefSeq" id="WP_320298472.1">
    <property type="nucleotide sequence ID" value="NZ_JAVIIU010000017.1"/>
</dbReference>
<evidence type="ECO:0000313" key="2">
    <source>
        <dbReference type="EMBL" id="MDX8488464.1"/>
    </source>
</evidence>
<feature type="transmembrane region" description="Helical" evidence="1">
    <location>
        <begin position="20"/>
        <end position="38"/>
    </location>
</feature>
<dbReference type="EMBL" id="JAVIIV010000020">
    <property type="protein sequence ID" value="MDX8488464.1"/>
    <property type="molecule type" value="Genomic_DNA"/>
</dbReference>
<keyword evidence="3" id="KW-1185">Reference proteome</keyword>
<evidence type="ECO:0000256" key="1">
    <source>
        <dbReference type="SAM" id="Phobius"/>
    </source>
</evidence>